<dbReference type="EMBL" id="JAGTTL010000002">
    <property type="protein sequence ID" value="KAK6327289.1"/>
    <property type="molecule type" value="Genomic_DNA"/>
</dbReference>
<organism evidence="1 2">
    <name type="scientific">Coregonus suidteri</name>
    <dbReference type="NCBI Taxonomy" id="861788"/>
    <lineage>
        <taxon>Eukaryota</taxon>
        <taxon>Metazoa</taxon>
        <taxon>Chordata</taxon>
        <taxon>Craniata</taxon>
        <taxon>Vertebrata</taxon>
        <taxon>Euteleostomi</taxon>
        <taxon>Actinopterygii</taxon>
        <taxon>Neopterygii</taxon>
        <taxon>Teleostei</taxon>
        <taxon>Protacanthopterygii</taxon>
        <taxon>Salmoniformes</taxon>
        <taxon>Salmonidae</taxon>
        <taxon>Coregoninae</taxon>
        <taxon>Coregonus</taxon>
    </lineage>
</organism>
<dbReference type="AlphaFoldDB" id="A0AAN8R8T9"/>
<comment type="caution">
    <text evidence="1">The sequence shown here is derived from an EMBL/GenBank/DDBJ whole genome shotgun (WGS) entry which is preliminary data.</text>
</comment>
<dbReference type="Proteomes" id="UP001356427">
    <property type="component" value="Unassembled WGS sequence"/>
</dbReference>
<evidence type="ECO:0000313" key="2">
    <source>
        <dbReference type="Proteomes" id="UP001356427"/>
    </source>
</evidence>
<protein>
    <submittedName>
        <fullName evidence="1">Uncharacterized protein</fullName>
    </submittedName>
</protein>
<gene>
    <name evidence="1" type="ORF">J4Q44_G00029340</name>
</gene>
<proteinExistence type="predicted"/>
<sequence length="75" mass="8171">MEKGKEQSFKPSAAVRGYHSSKTAMSPASFSSQWTSSVQGAWSGHPVSYPRASLHYPAHPHHHASYAYCQGQPAL</sequence>
<reference evidence="1 2" key="1">
    <citation type="submission" date="2021-04" db="EMBL/GenBank/DDBJ databases">
        <authorList>
            <person name="De Guttry C."/>
            <person name="Zahm M."/>
            <person name="Klopp C."/>
            <person name="Cabau C."/>
            <person name="Louis A."/>
            <person name="Berthelot C."/>
            <person name="Parey E."/>
            <person name="Roest Crollius H."/>
            <person name="Montfort J."/>
            <person name="Robinson-Rechavi M."/>
            <person name="Bucao C."/>
            <person name="Bouchez O."/>
            <person name="Gislard M."/>
            <person name="Lluch J."/>
            <person name="Milhes M."/>
            <person name="Lampietro C."/>
            <person name="Lopez Roques C."/>
            <person name="Donnadieu C."/>
            <person name="Braasch I."/>
            <person name="Desvignes T."/>
            <person name="Postlethwait J."/>
            <person name="Bobe J."/>
            <person name="Wedekind C."/>
            <person name="Guiguen Y."/>
        </authorList>
    </citation>
    <scope>NUCLEOTIDE SEQUENCE [LARGE SCALE GENOMIC DNA]</scope>
    <source>
        <strain evidence="1">Cs_M1</strain>
        <tissue evidence="1">Blood</tissue>
    </source>
</reference>
<evidence type="ECO:0000313" key="1">
    <source>
        <dbReference type="EMBL" id="KAK6327289.1"/>
    </source>
</evidence>
<accession>A0AAN8R8T9</accession>
<keyword evidence="2" id="KW-1185">Reference proteome</keyword>
<name>A0AAN8R8T9_9TELE</name>